<dbReference type="InterPro" id="IPR051930">
    <property type="entry name" value="FNR_type-1"/>
</dbReference>
<dbReference type="GO" id="GO:0034599">
    <property type="term" value="P:cellular response to oxidative stress"/>
    <property type="evidence" value="ECO:0007669"/>
    <property type="project" value="TreeGrafter"/>
</dbReference>
<dbReference type="SUPFAM" id="SSF63380">
    <property type="entry name" value="Riboflavin synthase domain-like"/>
    <property type="match status" value="1"/>
</dbReference>
<evidence type="ECO:0000259" key="1">
    <source>
        <dbReference type="PROSITE" id="PS51384"/>
    </source>
</evidence>
<feature type="domain" description="FAD-binding FR-type" evidence="1">
    <location>
        <begin position="8"/>
        <end position="111"/>
    </location>
</feature>
<gene>
    <name evidence="2" type="ORF">GGR36_001270</name>
</gene>
<dbReference type="Gene3D" id="2.40.30.10">
    <property type="entry name" value="Translation factors"/>
    <property type="match status" value="1"/>
</dbReference>
<dbReference type="InterPro" id="IPR008333">
    <property type="entry name" value="Cbr1-like_FAD-bd_dom"/>
</dbReference>
<dbReference type="FunFam" id="2.40.30.10:FF:000018">
    <property type="entry name" value="Ferredoxin--NADP(+) reductase"/>
    <property type="match status" value="1"/>
</dbReference>
<dbReference type="AlphaFoldDB" id="A0A840BK18"/>
<dbReference type="PROSITE" id="PS51384">
    <property type="entry name" value="FAD_FR"/>
    <property type="match status" value="1"/>
</dbReference>
<dbReference type="InterPro" id="IPR017938">
    <property type="entry name" value="Riboflavin_synthase-like_b-brl"/>
</dbReference>
<dbReference type="Proteomes" id="UP000561045">
    <property type="component" value="Unassembled WGS sequence"/>
</dbReference>
<dbReference type="InterPro" id="IPR017927">
    <property type="entry name" value="FAD-bd_FR_type"/>
</dbReference>
<dbReference type="GO" id="GO:0042167">
    <property type="term" value="P:heme catabolic process"/>
    <property type="evidence" value="ECO:0007669"/>
    <property type="project" value="TreeGrafter"/>
</dbReference>
<reference evidence="2 3" key="1">
    <citation type="submission" date="2020-08" db="EMBL/GenBank/DDBJ databases">
        <title>Genomic Encyclopedia of Type Strains, Phase IV (KMG-IV): sequencing the most valuable type-strain genomes for metagenomic binning, comparative biology and taxonomic classification.</title>
        <authorList>
            <person name="Goeker M."/>
        </authorList>
    </citation>
    <scope>NUCLEOTIDE SEQUENCE [LARGE SCALE GENOMIC DNA]</scope>
    <source>
        <strain evidence="2 3">DSM 106739</strain>
    </source>
</reference>
<protein>
    <submittedName>
        <fullName evidence="2">Ferredoxin-NADP reductase</fullName>
    </submittedName>
</protein>
<proteinExistence type="predicted"/>
<accession>A0A840BK18</accession>
<organism evidence="2 3">
    <name type="scientific">Niveibacterium umoris</name>
    <dbReference type="NCBI Taxonomy" id="1193620"/>
    <lineage>
        <taxon>Bacteria</taxon>
        <taxon>Pseudomonadati</taxon>
        <taxon>Pseudomonadota</taxon>
        <taxon>Betaproteobacteria</taxon>
        <taxon>Rhodocyclales</taxon>
        <taxon>Rhodocyclaceae</taxon>
        <taxon>Niveibacterium</taxon>
    </lineage>
</organism>
<dbReference type="GO" id="GO:0016491">
    <property type="term" value="F:oxidoreductase activity"/>
    <property type="evidence" value="ECO:0007669"/>
    <property type="project" value="InterPro"/>
</dbReference>
<name>A0A840BK18_9RHOO</name>
<dbReference type="EMBL" id="JACIET010000001">
    <property type="protein sequence ID" value="MBB4011962.1"/>
    <property type="molecule type" value="Genomic_DNA"/>
</dbReference>
<evidence type="ECO:0000313" key="3">
    <source>
        <dbReference type="Proteomes" id="UP000561045"/>
    </source>
</evidence>
<evidence type="ECO:0000313" key="2">
    <source>
        <dbReference type="EMBL" id="MBB4011962.1"/>
    </source>
</evidence>
<dbReference type="PANTHER" id="PTHR47878">
    <property type="entry name" value="OXIDOREDUCTASE FAD/NAD(P)-BINDING DOMAIN PROTEIN"/>
    <property type="match status" value="1"/>
</dbReference>
<sequence>MERATALSKLATETVIDVHHWNDTLFSFKTTRDPGLRFANGQFVMIGLQDENRPLLRAYSIASANHEEHLEFFSIKVPNGPLTSRLQHLKPGDEILQANRYADHRRSAVRP</sequence>
<dbReference type="Pfam" id="PF00970">
    <property type="entry name" value="FAD_binding_6"/>
    <property type="match status" value="1"/>
</dbReference>
<dbReference type="PANTHER" id="PTHR47878:SF1">
    <property type="entry name" value="FLAVODOXIN_FERREDOXIN--NADP REDUCTASE"/>
    <property type="match status" value="1"/>
</dbReference>
<comment type="caution">
    <text evidence="2">The sequence shown here is derived from an EMBL/GenBank/DDBJ whole genome shotgun (WGS) entry which is preliminary data.</text>
</comment>
<keyword evidence="3" id="KW-1185">Reference proteome</keyword>